<evidence type="ECO:0000313" key="2">
    <source>
        <dbReference type="Proteomes" id="UP001153620"/>
    </source>
</evidence>
<proteinExistence type="predicted"/>
<reference evidence="1" key="1">
    <citation type="submission" date="2022-01" db="EMBL/GenBank/DDBJ databases">
        <authorList>
            <person name="King R."/>
        </authorList>
    </citation>
    <scope>NUCLEOTIDE SEQUENCE</scope>
</reference>
<organism evidence="1 2">
    <name type="scientific">Chironomus riparius</name>
    <dbReference type="NCBI Taxonomy" id="315576"/>
    <lineage>
        <taxon>Eukaryota</taxon>
        <taxon>Metazoa</taxon>
        <taxon>Ecdysozoa</taxon>
        <taxon>Arthropoda</taxon>
        <taxon>Hexapoda</taxon>
        <taxon>Insecta</taxon>
        <taxon>Pterygota</taxon>
        <taxon>Neoptera</taxon>
        <taxon>Endopterygota</taxon>
        <taxon>Diptera</taxon>
        <taxon>Nematocera</taxon>
        <taxon>Chironomoidea</taxon>
        <taxon>Chironomidae</taxon>
        <taxon>Chironominae</taxon>
        <taxon>Chironomus</taxon>
    </lineage>
</organism>
<dbReference type="EMBL" id="OU895877">
    <property type="protein sequence ID" value="CAG9800445.1"/>
    <property type="molecule type" value="Genomic_DNA"/>
</dbReference>
<protein>
    <submittedName>
        <fullName evidence="1">Uncharacterized protein</fullName>
    </submittedName>
</protein>
<keyword evidence="2" id="KW-1185">Reference proteome</keyword>
<gene>
    <name evidence="1" type="ORF">CHIRRI_LOCUS3388</name>
</gene>
<evidence type="ECO:0000313" key="1">
    <source>
        <dbReference type="EMBL" id="CAG9800445.1"/>
    </source>
</evidence>
<reference evidence="1" key="2">
    <citation type="submission" date="2022-10" db="EMBL/GenBank/DDBJ databases">
        <authorList>
            <consortium name="ENA_rothamsted_submissions"/>
            <consortium name="culmorum"/>
            <person name="King R."/>
        </authorList>
    </citation>
    <scope>NUCLEOTIDE SEQUENCE</scope>
</reference>
<sequence>MCFIFWFLDKKIDCSCFLHSTFCRLIQLFEFLNY</sequence>
<name>A0A9N9RLF9_9DIPT</name>
<dbReference type="AlphaFoldDB" id="A0A9N9RLF9"/>
<dbReference type="Proteomes" id="UP001153620">
    <property type="component" value="Chromosome 1"/>
</dbReference>
<accession>A0A9N9RLF9</accession>